<dbReference type="HOGENOM" id="CLU_088040_0_0_1"/>
<dbReference type="InterPro" id="IPR008962">
    <property type="entry name" value="PapD-like_sf"/>
</dbReference>
<evidence type="ECO:0000313" key="8">
    <source>
        <dbReference type="Proteomes" id="UP000007875"/>
    </source>
</evidence>
<feature type="domain" description="MSP" evidence="6">
    <location>
        <begin position="44"/>
        <end position="118"/>
    </location>
</feature>
<evidence type="ECO:0000313" key="7">
    <source>
        <dbReference type="Ensembl" id="ENSCSAVP00000003230.1"/>
    </source>
</evidence>
<evidence type="ECO:0000256" key="4">
    <source>
        <dbReference type="ARBA" id="ARBA00023136"/>
    </source>
</evidence>
<dbReference type="PANTHER" id="PTHR34441:SF1">
    <property type="entry name" value="MOTILE SPERM DOMAIN-CONTAINING 1"/>
    <property type="match status" value="1"/>
</dbReference>
<evidence type="ECO:0000259" key="6">
    <source>
        <dbReference type="Pfam" id="PF00635"/>
    </source>
</evidence>
<dbReference type="Proteomes" id="UP000007875">
    <property type="component" value="Unassembled WGS sequence"/>
</dbReference>
<dbReference type="PANTHER" id="PTHR34441">
    <property type="entry name" value="MOTILE SPERM DOMAIN-CONTAINING PROTEIN 1"/>
    <property type="match status" value="1"/>
</dbReference>
<accession>H2YD32</accession>
<dbReference type="Gene3D" id="2.60.40.10">
    <property type="entry name" value="Immunoglobulins"/>
    <property type="match status" value="1"/>
</dbReference>
<dbReference type="Ensembl" id="ENSCSAVT00000003279.1">
    <property type="protein sequence ID" value="ENSCSAVP00000003230.1"/>
    <property type="gene ID" value="ENSCSAVG00000001921.1"/>
</dbReference>
<dbReference type="InterPro" id="IPR000535">
    <property type="entry name" value="MSP_dom"/>
</dbReference>
<dbReference type="GeneTree" id="ENSGT00940000155266"/>
<comment type="subcellular location">
    <subcellularLocation>
        <location evidence="1">Membrane</location>
        <topology evidence="1">Multi-pass membrane protein</topology>
    </subcellularLocation>
</comment>
<reference evidence="8" key="1">
    <citation type="submission" date="2003-08" db="EMBL/GenBank/DDBJ databases">
        <authorList>
            <person name="Birren B."/>
            <person name="Nusbaum C."/>
            <person name="Abebe A."/>
            <person name="Abouelleil A."/>
            <person name="Adekoya E."/>
            <person name="Ait-zahra M."/>
            <person name="Allen N."/>
            <person name="Allen T."/>
            <person name="An P."/>
            <person name="Anderson M."/>
            <person name="Anderson S."/>
            <person name="Arachchi H."/>
            <person name="Armbruster J."/>
            <person name="Bachantsang P."/>
            <person name="Baldwin J."/>
            <person name="Barry A."/>
            <person name="Bayul T."/>
            <person name="Blitshsteyn B."/>
            <person name="Bloom T."/>
            <person name="Blye J."/>
            <person name="Boguslavskiy L."/>
            <person name="Borowsky M."/>
            <person name="Boukhgalter B."/>
            <person name="Brunache A."/>
            <person name="Butler J."/>
            <person name="Calixte N."/>
            <person name="Calvo S."/>
            <person name="Camarata J."/>
            <person name="Campo K."/>
            <person name="Chang J."/>
            <person name="Cheshatsang Y."/>
            <person name="Citroen M."/>
            <person name="Collymore A."/>
            <person name="Considine T."/>
            <person name="Cook A."/>
            <person name="Cooke P."/>
            <person name="Corum B."/>
            <person name="Cuomo C."/>
            <person name="David R."/>
            <person name="Dawoe T."/>
            <person name="Degray S."/>
            <person name="Dodge S."/>
            <person name="Dooley K."/>
            <person name="Dorje P."/>
            <person name="Dorjee K."/>
            <person name="Dorris L."/>
            <person name="Duffey N."/>
            <person name="Dupes A."/>
            <person name="Elkins T."/>
            <person name="Engels R."/>
            <person name="Erickson J."/>
            <person name="Farina A."/>
            <person name="Faro S."/>
            <person name="Ferreira P."/>
            <person name="Fischer H."/>
            <person name="Fitzgerald M."/>
            <person name="Foley K."/>
            <person name="Gage D."/>
            <person name="Galagan J."/>
            <person name="Gearin G."/>
            <person name="Gnerre S."/>
            <person name="Gnirke A."/>
            <person name="Goyette A."/>
            <person name="Graham J."/>
            <person name="Grandbois E."/>
            <person name="Gyaltsen K."/>
            <person name="Hafez N."/>
            <person name="Hagopian D."/>
            <person name="Hagos B."/>
            <person name="Hall J."/>
            <person name="Hatcher B."/>
            <person name="Heller A."/>
            <person name="Higgins H."/>
            <person name="Honan T."/>
            <person name="Horn A."/>
            <person name="Houde N."/>
            <person name="Hughes L."/>
            <person name="Hulme W."/>
            <person name="Husby E."/>
            <person name="Iliev I."/>
            <person name="Jaffe D."/>
            <person name="Jones C."/>
            <person name="Kamal M."/>
            <person name="Kamat A."/>
            <person name="Kamvysselis M."/>
            <person name="Karlsson E."/>
            <person name="Kells C."/>
            <person name="Kieu A."/>
            <person name="Kisner P."/>
            <person name="Kodira C."/>
            <person name="Kulbokas E."/>
            <person name="Labutti K."/>
            <person name="Lama D."/>
            <person name="Landers T."/>
            <person name="Leger J."/>
            <person name="Levine S."/>
            <person name="Lewis D."/>
            <person name="Lewis T."/>
            <person name="Lindblad-toh K."/>
            <person name="Liu X."/>
            <person name="Lokyitsang T."/>
            <person name="Lokyitsang Y."/>
            <person name="Lucien O."/>
            <person name="Lui A."/>
            <person name="Ma L.J."/>
            <person name="Mabbitt R."/>
            <person name="Macdonald J."/>
            <person name="Maclean C."/>
            <person name="Major J."/>
            <person name="Manning J."/>
            <person name="Marabella R."/>
            <person name="Maru K."/>
            <person name="Matthews C."/>
            <person name="Mauceli E."/>
            <person name="Mccarthy M."/>
            <person name="Mcdonough S."/>
            <person name="Mcghee T."/>
            <person name="Meldrim J."/>
            <person name="Meneus L."/>
            <person name="Mesirov J."/>
            <person name="Mihalev A."/>
            <person name="Mihova T."/>
            <person name="Mikkelsen T."/>
            <person name="Mlenga V."/>
            <person name="Moru K."/>
            <person name="Mozes J."/>
            <person name="Mulrain L."/>
            <person name="Munson G."/>
            <person name="Naylor J."/>
            <person name="Newes C."/>
            <person name="Nguyen C."/>
            <person name="Nguyen N."/>
            <person name="Nguyen T."/>
            <person name="Nicol R."/>
            <person name="Nielsen C."/>
            <person name="Nizzari M."/>
            <person name="Norbu C."/>
            <person name="Norbu N."/>
            <person name="O'donnell P."/>
            <person name="Okoawo O."/>
            <person name="O'leary S."/>
            <person name="Omotosho B."/>
            <person name="O'neill K."/>
            <person name="Osman S."/>
            <person name="Parker S."/>
            <person name="Perrin D."/>
            <person name="Phunkhang P."/>
            <person name="Piqani B."/>
            <person name="Purcell S."/>
            <person name="Rachupka T."/>
            <person name="Ramasamy U."/>
            <person name="Rameau R."/>
            <person name="Ray V."/>
            <person name="Raymond C."/>
            <person name="Retta R."/>
            <person name="Richardson S."/>
            <person name="Rise C."/>
            <person name="Rodriguez J."/>
            <person name="Rogers J."/>
            <person name="Rogov P."/>
            <person name="Rutman M."/>
            <person name="Schupbach R."/>
            <person name="Seaman C."/>
            <person name="Settipalli S."/>
            <person name="Sharpe T."/>
            <person name="Sheridan J."/>
            <person name="Sherpa N."/>
            <person name="Shi J."/>
            <person name="Smirnov S."/>
            <person name="Smith C."/>
            <person name="Sougnez C."/>
            <person name="Spencer B."/>
            <person name="Stalker J."/>
            <person name="Stange-thomann N."/>
            <person name="Stavropoulos S."/>
            <person name="Stetson K."/>
            <person name="Stone C."/>
            <person name="Stone S."/>
            <person name="Stubbs M."/>
            <person name="Talamas J."/>
            <person name="Tchuinga P."/>
            <person name="Tenzing P."/>
            <person name="Tesfaye S."/>
            <person name="Theodore J."/>
            <person name="Thoulutsang Y."/>
            <person name="Topham K."/>
            <person name="Towey S."/>
            <person name="Tsamla T."/>
            <person name="Tsomo N."/>
            <person name="Vallee D."/>
            <person name="Vassiliev H."/>
            <person name="Venkataraman V."/>
            <person name="Vinson J."/>
            <person name="Vo A."/>
            <person name="Wade C."/>
            <person name="Wang S."/>
            <person name="Wangchuk T."/>
            <person name="Wangdi T."/>
            <person name="Whittaker C."/>
            <person name="Wilkinson J."/>
            <person name="Wu Y."/>
            <person name="Wyman D."/>
            <person name="Yadav S."/>
            <person name="Yang S."/>
            <person name="Yang X."/>
            <person name="Yeager S."/>
            <person name="Yee E."/>
            <person name="Young G."/>
            <person name="Zainoun J."/>
            <person name="Zembeck L."/>
            <person name="Zimmer A."/>
            <person name="Zody M."/>
            <person name="Lander E."/>
        </authorList>
    </citation>
    <scope>NUCLEOTIDE SEQUENCE [LARGE SCALE GENOMIC DNA]</scope>
</reference>
<keyword evidence="2 5" id="KW-0812">Transmembrane</keyword>
<reference evidence="7" key="3">
    <citation type="submission" date="2025-09" db="UniProtKB">
        <authorList>
            <consortium name="Ensembl"/>
        </authorList>
    </citation>
    <scope>IDENTIFICATION</scope>
</reference>
<name>H2YD32_CIOSA</name>
<dbReference type="GO" id="GO:0016020">
    <property type="term" value="C:membrane"/>
    <property type="evidence" value="ECO:0007669"/>
    <property type="project" value="UniProtKB-SubCell"/>
</dbReference>
<organism evidence="7 8">
    <name type="scientific">Ciona savignyi</name>
    <name type="common">Pacific transparent sea squirt</name>
    <dbReference type="NCBI Taxonomy" id="51511"/>
    <lineage>
        <taxon>Eukaryota</taxon>
        <taxon>Metazoa</taxon>
        <taxon>Chordata</taxon>
        <taxon>Tunicata</taxon>
        <taxon>Ascidiacea</taxon>
        <taxon>Phlebobranchia</taxon>
        <taxon>Cionidae</taxon>
        <taxon>Ciona</taxon>
    </lineage>
</organism>
<keyword evidence="4 5" id="KW-0472">Membrane</keyword>
<evidence type="ECO:0000256" key="1">
    <source>
        <dbReference type="ARBA" id="ARBA00004141"/>
    </source>
</evidence>
<dbReference type="InterPro" id="IPR013783">
    <property type="entry name" value="Ig-like_fold"/>
</dbReference>
<keyword evidence="8" id="KW-1185">Reference proteome</keyword>
<feature type="transmembrane region" description="Helical" evidence="5">
    <location>
        <begin position="230"/>
        <end position="246"/>
    </location>
</feature>
<dbReference type="STRING" id="51511.ENSCSAVP00000003230"/>
<sequence length="247" mass="27165">IGKSKSAVKACQKLADLNKSPEVQNTSPVRIKKQKLPVYVSTEKVTFYLNDPTTHSRILTVYNPYDFPVCYKVLCTAPKKYTVGEDKGTIKQHSCCDIVIRRTSLDKSLLDIVDQFRLEVYYGKSSSSSRKLLPTSLLGVKNISSVLLSEVSAENTQVKAVPTSISKIALESLKEETDKQEVKGEFLSSRWLLVSVAIACLFALGAHTAGQVEDNSIIPISFSLTSNQKLVAAYILGLVTMAIFNPL</sequence>
<dbReference type="GO" id="GO:0005737">
    <property type="term" value="C:cytoplasm"/>
    <property type="evidence" value="ECO:0007669"/>
    <property type="project" value="TreeGrafter"/>
</dbReference>
<evidence type="ECO:0000256" key="5">
    <source>
        <dbReference type="SAM" id="Phobius"/>
    </source>
</evidence>
<dbReference type="Pfam" id="PF00635">
    <property type="entry name" value="Motile_Sperm"/>
    <property type="match status" value="1"/>
</dbReference>
<dbReference type="eggNOG" id="KOG0439">
    <property type="taxonomic scope" value="Eukaryota"/>
</dbReference>
<dbReference type="SUPFAM" id="SSF49354">
    <property type="entry name" value="PapD-like"/>
    <property type="match status" value="1"/>
</dbReference>
<reference evidence="7" key="2">
    <citation type="submission" date="2025-08" db="UniProtKB">
        <authorList>
            <consortium name="Ensembl"/>
        </authorList>
    </citation>
    <scope>IDENTIFICATION</scope>
</reference>
<dbReference type="InParanoid" id="H2YD32"/>
<proteinExistence type="predicted"/>
<dbReference type="AlphaFoldDB" id="H2YD32"/>
<protein>
    <recommendedName>
        <fullName evidence="6">MSP domain-containing protein</fullName>
    </recommendedName>
</protein>
<keyword evidence="3 5" id="KW-1133">Transmembrane helix</keyword>
<feature type="transmembrane region" description="Helical" evidence="5">
    <location>
        <begin position="191"/>
        <end position="210"/>
    </location>
</feature>
<evidence type="ECO:0000256" key="3">
    <source>
        <dbReference type="ARBA" id="ARBA00022989"/>
    </source>
</evidence>
<dbReference type="OMA" id="TMAIFNP"/>
<dbReference type="FunCoup" id="H2YD32">
    <property type="interactions" value="36"/>
</dbReference>
<evidence type="ECO:0000256" key="2">
    <source>
        <dbReference type="ARBA" id="ARBA00022692"/>
    </source>
</evidence>
<dbReference type="InterPro" id="IPR039283">
    <property type="entry name" value="MOSPD1/3"/>
</dbReference>